<protein>
    <submittedName>
        <fullName evidence="2">Uncharacterized protein</fullName>
    </submittedName>
</protein>
<name>A0ABN9QRG5_9DINO</name>
<organism evidence="2 3">
    <name type="scientific">Prorocentrum cordatum</name>
    <dbReference type="NCBI Taxonomy" id="2364126"/>
    <lineage>
        <taxon>Eukaryota</taxon>
        <taxon>Sar</taxon>
        <taxon>Alveolata</taxon>
        <taxon>Dinophyceae</taxon>
        <taxon>Prorocentrales</taxon>
        <taxon>Prorocentraceae</taxon>
        <taxon>Prorocentrum</taxon>
    </lineage>
</organism>
<keyword evidence="3" id="KW-1185">Reference proteome</keyword>
<evidence type="ECO:0000313" key="3">
    <source>
        <dbReference type="Proteomes" id="UP001189429"/>
    </source>
</evidence>
<comment type="caution">
    <text evidence="2">The sequence shown here is derived from an EMBL/GenBank/DDBJ whole genome shotgun (WGS) entry which is preliminary data.</text>
</comment>
<proteinExistence type="predicted"/>
<accession>A0ABN9QRG5</accession>
<sequence length="411" mass="44659">MIATAASGAFNGAGADQVREWVDFVINVDVDPAKKHDLFHYVSVARLLAETGGSIAPADFEDPHMRDMIKASIPVHATPYATEQDDPWKSWKVSPAQIVLALKVQGACAKKASPGPSVPPEVAHNNKELSGMAEAVKQFAELQSQALQKGKPKGLSFKLQDRKLELGMQHFARDALPSEEVLAKFEAAGKIAHDKGRPWVGSAEGEDLRDHHRPTWSRTPMIDAVVGDGSYEERVKQSAAAAKRNMAWMDKVDYAGFATFMGHLHEWGFKVILTKACSMADFLAYAHNIVRIAEEHGGVRTAYQYDVLQRSAMARALEEDVVDLAPYFAKIDRENLADAKDKVNKSFTEAGRAVTAKGQQSKGQPKGCAKGVADKGGKGSKKSSDGTEADNRPVRSPAKRPKGTAGTDYQH</sequence>
<feature type="region of interest" description="Disordered" evidence="1">
    <location>
        <begin position="353"/>
        <end position="411"/>
    </location>
</feature>
<dbReference type="Proteomes" id="UP001189429">
    <property type="component" value="Unassembled WGS sequence"/>
</dbReference>
<evidence type="ECO:0000313" key="2">
    <source>
        <dbReference type="EMBL" id="CAK0808115.1"/>
    </source>
</evidence>
<dbReference type="EMBL" id="CAUYUJ010004099">
    <property type="protein sequence ID" value="CAK0808115.1"/>
    <property type="molecule type" value="Genomic_DNA"/>
</dbReference>
<feature type="non-terminal residue" evidence="2">
    <location>
        <position position="411"/>
    </location>
</feature>
<reference evidence="2" key="1">
    <citation type="submission" date="2023-10" db="EMBL/GenBank/DDBJ databases">
        <authorList>
            <person name="Chen Y."/>
            <person name="Shah S."/>
            <person name="Dougan E. K."/>
            <person name="Thang M."/>
            <person name="Chan C."/>
        </authorList>
    </citation>
    <scope>NUCLEOTIDE SEQUENCE [LARGE SCALE GENOMIC DNA]</scope>
</reference>
<gene>
    <name evidence="2" type="ORF">PCOR1329_LOCUS13804</name>
</gene>
<evidence type="ECO:0000256" key="1">
    <source>
        <dbReference type="SAM" id="MobiDB-lite"/>
    </source>
</evidence>
<feature type="compositionally biased region" description="Basic and acidic residues" evidence="1">
    <location>
        <begin position="372"/>
        <end position="393"/>
    </location>
</feature>